<evidence type="ECO:0000256" key="1">
    <source>
        <dbReference type="SAM" id="Phobius"/>
    </source>
</evidence>
<protein>
    <submittedName>
        <fullName evidence="2">ABC transporter EcsB</fullName>
    </submittedName>
</protein>
<dbReference type="Proteomes" id="UP000000271">
    <property type="component" value="Chromosome"/>
</dbReference>
<reference evidence="2" key="1">
    <citation type="submission" date="2009-10" db="EMBL/GenBank/DDBJ databases">
        <title>Complete sequence of Bacillus selenitireducens MLS10.</title>
        <authorList>
            <consortium name="US DOE Joint Genome Institute"/>
            <person name="Lucas S."/>
            <person name="Copeland A."/>
            <person name="Lapidus A."/>
            <person name="Glavina del Rio T."/>
            <person name="Dalin E."/>
            <person name="Tice H."/>
            <person name="Bruce D."/>
            <person name="Goodwin L."/>
            <person name="Pitluck S."/>
            <person name="Sims D."/>
            <person name="Brettin T."/>
            <person name="Detter J.C."/>
            <person name="Han C."/>
            <person name="Larimer F."/>
            <person name="Land M."/>
            <person name="Hauser L."/>
            <person name="Kyrpides N."/>
            <person name="Ovchinnikova G."/>
            <person name="Stolz J."/>
        </authorList>
    </citation>
    <scope>NUCLEOTIDE SEQUENCE [LARGE SCALE GENOMIC DNA]</scope>
    <source>
        <strain evidence="2">MLS10</strain>
    </source>
</reference>
<dbReference type="Pfam" id="PF05975">
    <property type="entry name" value="EcsB"/>
    <property type="match status" value="1"/>
</dbReference>
<dbReference type="PIRSF" id="PIRSF037259">
    <property type="entry name" value="EcsB_ABC"/>
    <property type="match status" value="1"/>
</dbReference>
<feature type="transmembrane region" description="Helical" evidence="1">
    <location>
        <begin position="103"/>
        <end position="122"/>
    </location>
</feature>
<feature type="transmembrane region" description="Helical" evidence="1">
    <location>
        <begin position="285"/>
        <end position="303"/>
    </location>
</feature>
<dbReference type="AlphaFoldDB" id="D6XX08"/>
<dbReference type="RefSeq" id="WP_013173406.1">
    <property type="nucleotide sequence ID" value="NC_014219.1"/>
</dbReference>
<proteinExistence type="predicted"/>
<dbReference type="eggNOG" id="COG4473">
    <property type="taxonomic scope" value="Bacteria"/>
</dbReference>
<feature type="transmembrane region" description="Helical" evidence="1">
    <location>
        <begin position="52"/>
        <end position="71"/>
    </location>
</feature>
<feature type="transmembrane region" description="Helical" evidence="1">
    <location>
        <begin position="166"/>
        <end position="185"/>
    </location>
</feature>
<evidence type="ECO:0000313" key="2">
    <source>
        <dbReference type="EMBL" id="ADH99984.1"/>
    </source>
</evidence>
<dbReference type="STRING" id="439292.Bsel_2483"/>
<keyword evidence="3" id="KW-1185">Reference proteome</keyword>
<dbReference type="GO" id="GO:0016020">
    <property type="term" value="C:membrane"/>
    <property type="evidence" value="ECO:0007669"/>
    <property type="project" value="InterPro"/>
</dbReference>
<dbReference type="InterPro" id="IPR010288">
    <property type="entry name" value="EcsB_ABC"/>
</dbReference>
<name>D6XX08_BACIE</name>
<feature type="transmembrane region" description="Helical" evidence="1">
    <location>
        <begin position="21"/>
        <end position="46"/>
    </location>
</feature>
<accession>D6XX08</accession>
<keyword evidence="1" id="KW-0812">Transmembrane</keyword>
<feature type="transmembrane region" description="Helical" evidence="1">
    <location>
        <begin position="191"/>
        <end position="208"/>
    </location>
</feature>
<keyword evidence="1" id="KW-1133">Transmembrane helix</keyword>
<feature type="transmembrane region" description="Helical" evidence="1">
    <location>
        <begin position="379"/>
        <end position="398"/>
    </location>
</feature>
<organism evidence="2 3">
    <name type="scientific">Bacillus selenitireducens (strain ATCC 700615 / DSM 15326 / MLS10)</name>
    <dbReference type="NCBI Taxonomy" id="439292"/>
    <lineage>
        <taxon>Bacteria</taxon>
        <taxon>Bacillati</taxon>
        <taxon>Bacillota</taxon>
        <taxon>Bacilli</taxon>
        <taxon>Bacillales</taxon>
        <taxon>Bacillaceae</taxon>
        <taxon>Salisediminibacterium</taxon>
    </lineage>
</organism>
<evidence type="ECO:0000313" key="3">
    <source>
        <dbReference type="Proteomes" id="UP000000271"/>
    </source>
</evidence>
<keyword evidence="1" id="KW-0472">Membrane</keyword>
<feature type="transmembrane region" description="Helical" evidence="1">
    <location>
        <begin position="309"/>
        <end position="327"/>
    </location>
</feature>
<dbReference type="KEGG" id="bse:Bsel_2483"/>
<sequence length="410" mass="47926">MHSTGDLYDKRRSEYWQKAIRYLRLIGNSGFLFSLYLLFVFGSYYYGQLLQWLPESFPAKLTVGVVLVWFVTRGRVRTFIREADVVFLTPLEHRMKKYIHKSILYSWLMEAFYTALVILLFTPLMMDRFVDSTAAWLIIVLAALLLKGWNLLAGFEEQRFQDDRKVYQHTAMRAAVNAVVIIALFDMQSVWTILLSMVLLLIVYGIYFRKLSKVYLLKWQRLVAIEQKTTMTFYRIANSFTDVPALKSTVKKRRVADVFLSFTPYGHDHFYRYLMGRSFFRADDYFGIYVRLTAVGAVFTLAVNLDWGQWLVGGAFSVLTAMQIATLKDHYNTKQMIDLYPVNKENRFDGHKYWMRRLLLIQGLIVGSLVAFITAPLQGLIVFIVMAICSFWLSDLYLRKTYNKRYPGIG</sequence>
<dbReference type="HOGENOM" id="CLU_054332_0_0_9"/>
<gene>
    <name evidence="2" type="ordered locus">Bsel_2483</name>
</gene>
<dbReference type="OrthoDB" id="2447941at2"/>
<feature type="transmembrane region" description="Helical" evidence="1">
    <location>
        <begin position="354"/>
        <end position="373"/>
    </location>
</feature>
<feature type="transmembrane region" description="Helical" evidence="1">
    <location>
        <begin position="134"/>
        <end position="154"/>
    </location>
</feature>
<dbReference type="EMBL" id="CP001791">
    <property type="protein sequence ID" value="ADH99984.1"/>
    <property type="molecule type" value="Genomic_DNA"/>
</dbReference>